<reference evidence="4 5" key="1">
    <citation type="submission" date="2024-06" db="EMBL/GenBank/DDBJ databases">
        <title>Complete genome of Phlyctema vagabunda strain 19-DSS-EL-015.</title>
        <authorList>
            <person name="Fiorenzani C."/>
        </authorList>
    </citation>
    <scope>NUCLEOTIDE SEQUENCE [LARGE SCALE GENOMIC DNA]</scope>
    <source>
        <strain evidence="4 5">19-DSS-EL-015</strain>
    </source>
</reference>
<feature type="domain" description="Xylanolytic transcriptional activator regulatory" evidence="3">
    <location>
        <begin position="1"/>
        <end position="66"/>
    </location>
</feature>
<organism evidence="4 5">
    <name type="scientific">Phlyctema vagabunda</name>
    <dbReference type="NCBI Taxonomy" id="108571"/>
    <lineage>
        <taxon>Eukaryota</taxon>
        <taxon>Fungi</taxon>
        <taxon>Dikarya</taxon>
        <taxon>Ascomycota</taxon>
        <taxon>Pezizomycotina</taxon>
        <taxon>Leotiomycetes</taxon>
        <taxon>Helotiales</taxon>
        <taxon>Dermateaceae</taxon>
        <taxon>Phlyctema</taxon>
    </lineage>
</organism>
<gene>
    <name evidence="4" type="ORF">PVAG01_09845</name>
</gene>
<name>A0ABR4P490_9HELO</name>
<dbReference type="Proteomes" id="UP001629113">
    <property type="component" value="Unassembled WGS sequence"/>
</dbReference>
<dbReference type="Pfam" id="PF04082">
    <property type="entry name" value="Fungal_trans"/>
    <property type="match status" value="1"/>
</dbReference>
<protein>
    <submittedName>
        <fullName evidence="4">Fungal specific transcription factor domain-containing protein</fullName>
    </submittedName>
</protein>
<feature type="compositionally biased region" description="Basic and acidic residues" evidence="2">
    <location>
        <begin position="286"/>
        <end position="297"/>
    </location>
</feature>
<proteinExistence type="predicted"/>
<evidence type="ECO:0000256" key="1">
    <source>
        <dbReference type="ARBA" id="ARBA00023242"/>
    </source>
</evidence>
<dbReference type="SMART" id="SM00906">
    <property type="entry name" value="Fungal_trans"/>
    <property type="match status" value="1"/>
</dbReference>
<dbReference type="InterPro" id="IPR050987">
    <property type="entry name" value="AtrR-like"/>
</dbReference>
<comment type="caution">
    <text evidence="4">The sequence shown here is derived from an EMBL/GenBank/DDBJ whole genome shotgun (WGS) entry which is preliminary data.</text>
</comment>
<dbReference type="EMBL" id="JBFCZG010000009">
    <property type="protein sequence ID" value="KAL3418130.1"/>
    <property type="molecule type" value="Genomic_DNA"/>
</dbReference>
<dbReference type="PANTHER" id="PTHR46910">
    <property type="entry name" value="TRANSCRIPTION FACTOR PDR1"/>
    <property type="match status" value="1"/>
</dbReference>
<evidence type="ECO:0000313" key="5">
    <source>
        <dbReference type="Proteomes" id="UP001629113"/>
    </source>
</evidence>
<dbReference type="CDD" id="cd12148">
    <property type="entry name" value="fungal_TF_MHR"/>
    <property type="match status" value="1"/>
</dbReference>
<keyword evidence="5" id="KW-1185">Reference proteome</keyword>
<evidence type="ECO:0000313" key="4">
    <source>
        <dbReference type="EMBL" id="KAL3418130.1"/>
    </source>
</evidence>
<evidence type="ECO:0000256" key="2">
    <source>
        <dbReference type="SAM" id="MobiDB-lite"/>
    </source>
</evidence>
<evidence type="ECO:0000259" key="3">
    <source>
        <dbReference type="SMART" id="SM00906"/>
    </source>
</evidence>
<dbReference type="PANTHER" id="PTHR46910:SF5">
    <property type="entry name" value="ZN(II)2CYS6 TRANSCRIPTION FACTOR (EUROFUNG)"/>
    <property type="match status" value="1"/>
</dbReference>
<sequence length="355" mass="40067">MAARLCIDAGFNKLEEDPKDPELNLKKSCFWFTYSLDKSFSLSFGRAPTISDFDIATEYPIFPKTPFSDLIFVWLDIGKIQSRAYQKLYSARGKLRSSESKEHNARTLISQLQILRERCQVSFAEMDDHELEMLLPTDFSILSIMTFIYHALPQSRPSHPFQFSNECIVTAREALQAHLDVCTKFFQKPLNVIRTYVNYTLAFSPFTPFIVVLGTAISKASSEDVALLTQVVNSLETASARAHGAKKLYNICKILLQGAKTCIDQAVGNTSILRGGDASIKQRHTSHNEDTSSRDDNGSLPQLSRTDLAYQPLPSDYWHTQLNSSDDMMMLFDSYLAGNPSMMQLFETELSQFEG</sequence>
<keyword evidence="1" id="KW-0539">Nucleus</keyword>
<dbReference type="InterPro" id="IPR007219">
    <property type="entry name" value="XnlR_reg_dom"/>
</dbReference>
<accession>A0ABR4P490</accession>
<feature type="region of interest" description="Disordered" evidence="2">
    <location>
        <begin position="281"/>
        <end position="303"/>
    </location>
</feature>